<dbReference type="EMBL" id="LECW02000023">
    <property type="protein sequence ID" value="KRT93103.1"/>
    <property type="molecule type" value="Genomic_DNA"/>
</dbReference>
<dbReference type="Proteomes" id="UP000036168">
    <property type="component" value="Unassembled WGS sequence"/>
</dbReference>
<accession>A0A0T6BN79</accession>
<proteinExistence type="predicted"/>
<gene>
    <name evidence="2" type="ORF">AB447_203990</name>
</gene>
<sequence>MRLNIYTIIFIILAIASNLISIFVFNQGILGYILAIVFLLAAGYSTKFTKSKDQNRPPKSE</sequence>
<protein>
    <submittedName>
        <fullName evidence="2">Uncharacterized protein</fullName>
    </submittedName>
</protein>
<feature type="transmembrane region" description="Helical" evidence="1">
    <location>
        <begin position="29"/>
        <end position="46"/>
    </location>
</feature>
<evidence type="ECO:0000313" key="3">
    <source>
        <dbReference type="Proteomes" id="UP000036168"/>
    </source>
</evidence>
<keyword evidence="1" id="KW-1133">Transmembrane helix</keyword>
<name>A0A0T6BN79_9BACI</name>
<feature type="transmembrane region" description="Helical" evidence="1">
    <location>
        <begin position="5"/>
        <end position="23"/>
    </location>
</feature>
<dbReference type="AlphaFoldDB" id="A0A0T6BN79"/>
<organism evidence="2 3">
    <name type="scientific">Bacillus glycinifermentans</name>
    <dbReference type="NCBI Taxonomy" id="1664069"/>
    <lineage>
        <taxon>Bacteria</taxon>
        <taxon>Bacillati</taxon>
        <taxon>Bacillota</taxon>
        <taxon>Bacilli</taxon>
        <taxon>Bacillales</taxon>
        <taxon>Bacillaceae</taxon>
        <taxon>Bacillus</taxon>
    </lineage>
</organism>
<comment type="caution">
    <text evidence="2">The sequence shown here is derived from an EMBL/GenBank/DDBJ whole genome shotgun (WGS) entry which is preliminary data.</text>
</comment>
<keyword evidence="1" id="KW-0472">Membrane</keyword>
<reference evidence="2 3" key="1">
    <citation type="journal article" date="2015" name="Int. J. Syst. Evol. Microbiol.">
        <title>Bacillus glycinifermentans sp. nov., isolated from fermented soybean paste.</title>
        <authorList>
            <person name="Kim S.J."/>
            <person name="Dunlap C.A."/>
            <person name="Kwon S.W."/>
            <person name="Rooney A.P."/>
        </authorList>
    </citation>
    <scope>NUCLEOTIDE SEQUENCE [LARGE SCALE GENOMIC DNA]</scope>
    <source>
        <strain evidence="2 3">GO-13</strain>
    </source>
</reference>
<evidence type="ECO:0000313" key="2">
    <source>
        <dbReference type="EMBL" id="KRT93103.1"/>
    </source>
</evidence>
<evidence type="ECO:0000256" key="1">
    <source>
        <dbReference type="SAM" id="Phobius"/>
    </source>
</evidence>
<keyword evidence="1" id="KW-0812">Transmembrane</keyword>